<dbReference type="GO" id="GO:0005634">
    <property type="term" value="C:nucleus"/>
    <property type="evidence" value="ECO:0007669"/>
    <property type="project" value="TreeGrafter"/>
</dbReference>
<sequence>MILPLLYLLRVMHSPPPRASSCIQLTSRGWCCRNSDYNLNCTDCATGVVGAKQFDRPAPSLPPNWKAARDPEGKIYYYHVITR</sequence>
<dbReference type="CDD" id="cd00201">
    <property type="entry name" value="WW"/>
    <property type="match status" value="1"/>
</dbReference>
<name>A0AAD8GDU8_ACIOX</name>
<gene>
    <name evidence="2" type="ORF">AOXY_G4937</name>
</gene>
<accession>A0AAD8GDU8</accession>
<dbReference type="AlphaFoldDB" id="A0AAD8GDU8"/>
<protein>
    <recommendedName>
        <fullName evidence="1">WW domain-containing protein</fullName>
    </recommendedName>
</protein>
<reference evidence="2" key="1">
    <citation type="submission" date="2022-02" db="EMBL/GenBank/DDBJ databases">
        <title>Atlantic sturgeon de novo genome assembly.</title>
        <authorList>
            <person name="Stock M."/>
            <person name="Klopp C."/>
            <person name="Guiguen Y."/>
            <person name="Cabau C."/>
            <person name="Parinello H."/>
            <person name="Santidrian Yebra-Pimentel E."/>
            <person name="Kuhl H."/>
            <person name="Dirks R.P."/>
            <person name="Guessner J."/>
            <person name="Wuertz S."/>
            <person name="Du K."/>
            <person name="Schartl M."/>
        </authorList>
    </citation>
    <scope>NUCLEOTIDE SEQUENCE</scope>
    <source>
        <strain evidence="2">STURGEONOMICS-FGT-2020</strain>
        <tissue evidence="2">Whole blood</tissue>
    </source>
</reference>
<dbReference type="GO" id="GO:0010468">
    <property type="term" value="P:regulation of gene expression"/>
    <property type="evidence" value="ECO:0007669"/>
    <property type="project" value="TreeGrafter"/>
</dbReference>
<evidence type="ECO:0000313" key="2">
    <source>
        <dbReference type="EMBL" id="KAK1172371.1"/>
    </source>
</evidence>
<dbReference type="InterPro" id="IPR042294">
    <property type="entry name" value="SETD2_animal"/>
</dbReference>
<comment type="caution">
    <text evidence="2">The sequence shown here is derived from an EMBL/GenBank/DDBJ whole genome shotgun (WGS) entry which is preliminary data.</text>
</comment>
<dbReference type="EMBL" id="JAGXEW010000004">
    <property type="protein sequence ID" value="KAK1172371.1"/>
    <property type="molecule type" value="Genomic_DNA"/>
</dbReference>
<evidence type="ECO:0000313" key="3">
    <source>
        <dbReference type="Proteomes" id="UP001230051"/>
    </source>
</evidence>
<dbReference type="SUPFAM" id="SSF51045">
    <property type="entry name" value="WW domain"/>
    <property type="match status" value="1"/>
</dbReference>
<dbReference type="PROSITE" id="PS50020">
    <property type="entry name" value="WW_DOMAIN_2"/>
    <property type="match status" value="1"/>
</dbReference>
<organism evidence="2 3">
    <name type="scientific">Acipenser oxyrinchus oxyrinchus</name>
    <dbReference type="NCBI Taxonomy" id="40147"/>
    <lineage>
        <taxon>Eukaryota</taxon>
        <taxon>Metazoa</taxon>
        <taxon>Chordata</taxon>
        <taxon>Craniata</taxon>
        <taxon>Vertebrata</taxon>
        <taxon>Euteleostomi</taxon>
        <taxon>Actinopterygii</taxon>
        <taxon>Chondrostei</taxon>
        <taxon>Acipenseriformes</taxon>
        <taxon>Acipenseridae</taxon>
        <taxon>Acipenser</taxon>
    </lineage>
</organism>
<dbReference type="PANTHER" id="PTHR46711">
    <property type="entry name" value="HISTONE-LYSINE N-METHYLTRANSFERASE SETD2"/>
    <property type="match status" value="1"/>
</dbReference>
<dbReference type="Pfam" id="PF00397">
    <property type="entry name" value="WW"/>
    <property type="match status" value="1"/>
</dbReference>
<dbReference type="InterPro" id="IPR001202">
    <property type="entry name" value="WW_dom"/>
</dbReference>
<proteinExistence type="predicted"/>
<dbReference type="InterPro" id="IPR036020">
    <property type="entry name" value="WW_dom_sf"/>
</dbReference>
<keyword evidence="3" id="KW-1185">Reference proteome</keyword>
<dbReference type="PANTHER" id="PTHR46711:SF1">
    <property type="entry name" value="HISTONE-LYSINE N-METHYLTRANSFERASE SETD2"/>
    <property type="match status" value="1"/>
</dbReference>
<dbReference type="Proteomes" id="UP001230051">
    <property type="component" value="Unassembled WGS sequence"/>
</dbReference>
<dbReference type="GO" id="GO:0005694">
    <property type="term" value="C:chromosome"/>
    <property type="evidence" value="ECO:0007669"/>
    <property type="project" value="TreeGrafter"/>
</dbReference>
<feature type="domain" description="WW" evidence="1">
    <location>
        <begin position="59"/>
        <end position="83"/>
    </location>
</feature>
<evidence type="ECO:0000259" key="1">
    <source>
        <dbReference type="PROSITE" id="PS50020"/>
    </source>
</evidence>
<dbReference type="GO" id="GO:0046975">
    <property type="term" value="F:histone H3K36 methyltransferase activity"/>
    <property type="evidence" value="ECO:0007669"/>
    <property type="project" value="InterPro"/>
</dbReference>
<dbReference type="Gene3D" id="2.20.70.10">
    <property type="match status" value="1"/>
</dbReference>